<dbReference type="EMBL" id="CP029190">
    <property type="protein sequence ID" value="QES46536.1"/>
    <property type="molecule type" value="Genomic_DNA"/>
</dbReference>
<dbReference type="Proteomes" id="UP000325211">
    <property type="component" value="Chromosome"/>
</dbReference>
<name>A0A5P2CUF0_STRVZ</name>
<organism evidence="2 3">
    <name type="scientific">Streptomyces venezuelae</name>
    <dbReference type="NCBI Taxonomy" id="54571"/>
    <lineage>
        <taxon>Bacteria</taxon>
        <taxon>Bacillati</taxon>
        <taxon>Actinomycetota</taxon>
        <taxon>Actinomycetes</taxon>
        <taxon>Kitasatosporales</taxon>
        <taxon>Streptomycetaceae</taxon>
        <taxon>Streptomyces</taxon>
    </lineage>
</organism>
<gene>
    <name evidence="2" type="ORF">DEJ50_00350</name>
</gene>
<evidence type="ECO:0000313" key="3">
    <source>
        <dbReference type="Proteomes" id="UP000325211"/>
    </source>
</evidence>
<proteinExistence type="predicted"/>
<dbReference type="AlphaFoldDB" id="A0A5P2CUF0"/>
<reference evidence="2 3" key="1">
    <citation type="submission" date="2018-05" db="EMBL/GenBank/DDBJ databases">
        <title>Streptomyces venezuelae.</title>
        <authorList>
            <person name="Kim W."/>
            <person name="Lee N."/>
            <person name="Cho B.-K."/>
        </authorList>
    </citation>
    <scope>NUCLEOTIDE SEQUENCE [LARGE SCALE GENOMIC DNA]</scope>
    <source>
        <strain evidence="2 3">ATCC 21782</strain>
    </source>
</reference>
<protein>
    <recommendedName>
        <fullName evidence="4">Secreted protein</fullName>
    </recommendedName>
</protein>
<accession>A0A5P2CUF0</accession>
<feature type="signal peptide" evidence="1">
    <location>
        <begin position="1"/>
        <end position="32"/>
    </location>
</feature>
<evidence type="ECO:0000256" key="1">
    <source>
        <dbReference type="SAM" id="SignalP"/>
    </source>
</evidence>
<evidence type="ECO:0008006" key="4">
    <source>
        <dbReference type="Google" id="ProtNLM"/>
    </source>
</evidence>
<dbReference type="RefSeq" id="WP_150205383.1">
    <property type="nucleotide sequence ID" value="NZ_CP029190.1"/>
</dbReference>
<dbReference type="OrthoDB" id="4327047at2"/>
<sequence length="120" mass="12916">MKRNRARLLGRWAAAGVFSAVLAVAASTPASAASPKTTSRAPVYNSPTAPQTLQGTLWANVSVTMTCWKDGAWANGTNRWFFVYGKGFYAYPSDNPTVFGYVSAAKIANQVKVPHCDARQ</sequence>
<keyword evidence="1" id="KW-0732">Signal</keyword>
<evidence type="ECO:0000313" key="2">
    <source>
        <dbReference type="EMBL" id="QES46536.1"/>
    </source>
</evidence>
<feature type="chain" id="PRO_5025049766" description="Secreted protein" evidence="1">
    <location>
        <begin position="33"/>
        <end position="120"/>
    </location>
</feature>